<dbReference type="PANTHER" id="PTHR46481:SF10">
    <property type="entry name" value="ZINC FINGER BED DOMAIN-CONTAINING PROTEIN 39"/>
    <property type="match status" value="1"/>
</dbReference>
<evidence type="ECO:0000313" key="9">
    <source>
        <dbReference type="EMBL" id="CAF1589761.1"/>
    </source>
</evidence>
<keyword evidence="10" id="KW-1185">Reference proteome</keyword>
<dbReference type="SUPFAM" id="SSF140996">
    <property type="entry name" value="Hermes dimerisation domain"/>
    <property type="match status" value="1"/>
</dbReference>
<feature type="domain" description="Hermes trasposase DNA-binding" evidence="8">
    <location>
        <begin position="159"/>
        <end position="214"/>
    </location>
</feature>
<protein>
    <recommendedName>
        <fullName evidence="11">Transposase</fullName>
    </recommendedName>
</protein>
<evidence type="ECO:0000256" key="1">
    <source>
        <dbReference type="ARBA" id="ARBA00004123"/>
    </source>
</evidence>
<dbReference type="GO" id="GO:0008270">
    <property type="term" value="F:zinc ion binding"/>
    <property type="evidence" value="ECO:0007669"/>
    <property type="project" value="UniProtKB-KW"/>
</dbReference>
<dbReference type="SUPFAM" id="SSF53098">
    <property type="entry name" value="Ribonuclease H-like"/>
    <property type="match status" value="1"/>
</dbReference>
<feature type="non-terminal residue" evidence="9">
    <location>
        <position position="1"/>
    </location>
</feature>
<keyword evidence="5" id="KW-0539">Nucleus</keyword>
<evidence type="ECO:0000256" key="4">
    <source>
        <dbReference type="ARBA" id="ARBA00022833"/>
    </source>
</evidence>
<feature type="compositionally biased region" description="Polar residues" evidence="6">
    <location>
        <begin position="531"/>
        <end position="542"/>
    </location>
</feature>
<comment type="subcellular location">
    <subcellularLocation>
        <location evidence="1">Nucleus</location>
    </subcellularLocation>
</comment>
<evidence type="ECO:0000256" key="6">
    <source>
        <dbReference type="SAM" id="MobiDB-lite"/>
    </source>
</evidence>
<gene>
    <name evidence="9" type="ORF">XAT740_LOCUS46426</name>
</gene>
<keyword evidence="3" id="KW-0863">Zinc-finger</keyword>
<dbReference type="Proteomes" id="UP000663828">
    <property type="component" value="Unassembled WGS sequence"/>
</dbReference>
<evidence type="ECO:0000256" key="3">
    <source>
        <dbReference type="ARBA" id="ARBA00022771"/>
    </source>
</evidence>
<evidence type="ECO:0000256" key="5">
    <source>
        <dbReference type="ARBA" id="ARBA00023242"/>
    </source>
</evidence>
<dbReference type="Gene3D" id="1.10.10.1070">
    <property type="entry name" value="Zinc finger, BED domain-containing"/>
    <property type="match status" value="1"/>
</dbReference>
<reference evidence="9" key="1">
    <citation type="submission" date="2021-02" db="EMBL/GenBank/DDBJ databases">
        <authorList>
            <person name="Nowell W R."/>
        </authorList>
    </citation>
    <scope>NUCLEOTIDE SEQUENCE</scope>
</reference>
<organism evidence="9 10">
    <name type="scientific">Adineta ricciae</name>
    <name type="common">Rotifer</name>
    <dbReference type="NCBI Taxonomy" id="249248"/>
    <lineage>
        <taxon>Eukaryota</taxon>
        <taxon>Metazoa</taxon>
        <taxon>Spiralia</taxon>
        <taxon>Gnathifera</taxon>
        <taxon>Rotifera</taxon>
        <taxon>Eurotatoria</taxon>
        <taxon>Bdelloidea</taxon>
        <taxon>Adinetida</taxon>
        <taxon>Adinetidae</taxon>
        <taxon>Adineta</taxon>
    </lineage>
</organism>
<dbReference type="Pfam" id="PF05699">
    <property type="entry name" value="Dimer_Tnp_hAT"/>
    <property type="match status" value="1"/>
</dbReference>
<dbReference type="AlphaFoldDB" id="A0A816A0I1"/>
<feature type="domain" description="HAT C-terminal dimerisation" evidence="7">
    <location>
        <begin position="584"/>
        <end position="665"/>
    </location>
</feature>
<dbReference type="InterPro" id="IPR012337">
    <property type="entry name" value="RNaseH-like_sf"/>
</dbReference>
<name>A0A816A0I1_ADIRI</name>
<evidence type="ECO:0000259" key="7">
    <source>
        <dbReference type="Pfam" id="PF05699"/>
    </source>
</evidence>
<dbReference type="InterPro" id="IPR052035">
    <property type="entry name" value="ZnF_BED_domain_contain"/>
</dbReference>
<feature type="region of interest" description="Disordered" evidence="6">
    <location>
        <begin position="530"/>
        <end position="560"/>
    </location>
</feature>
<proteinExistence type="predicted"/>
<keyword evidence="4" id="KW-0862">Zinc</keyword>
<evidence type="ECO:0008006" key="11">
    <source>
        <dbReference type="Google" id="ProtNLM"/>
    </source>
</evidence>
<sequence length="753" mass="86042">RDSDAIKARLDPKNAYMGLPNARFILWKIREIALLCCSNLSVLPGMSSTYDEKSTLSKAELQRLVSSDDPLISFKKPSNKRSDCWTNFSQVYHSNNAQDYIVCLVCKSILKWTKDQGTRVMTHHNCVKVKSPSTTPTRQRTISSYCTHPSLSKECPLIRKRITEVCVEYCALDGRSFESVAGTGFKALAKQLVNAGATLGTSVNVTELLPDPSTISRNVEQVYFNLKKQLISLCVSLECFSITCDFWTAKLTGVHYGGISLHYVDEHSQLRMFTLSCQAYDFETQHAINLRSFVNKVLQEYGLHLNDEIFVVTDNENKMKSAFKDDCIRVGCSAHYLNKILEHAFLNKSSKCEGAQLLFKLVRAIITNIRQSHKQSLLSTAPINYSNTRFSGVYLMCNSFLKVYYELPKILGDEQKKSYLEIDHESLQSLCKYLAEFFKVIEKLSCEKKPTIHLVVPYKQYLINLSVVNDNDNHVMAPLKRYIGKELPDYWVLKDIHFIATMLHPNLKSFNHTPNQKYHAEALLKEEFDKCQQNQHPQASSATQNNKRKQTQQNNTKLMPSLDDIFDLPTAPDESSNTPELKSEFDRYLEDKTKIAKDADVLTFWENHESSYPTLAKIAKRVLSIPATNTAVERLFSDSGNTITNRRTRLQTSKVNQLLFIRRNLSQLKELFPTSLIQTRKRTISDASVTPSKKRKFSIEDCDKSSSQEFDIDDLPQEDVFDNVLQEDAIHESFQHDIGDGMSQDDNEEENYL</sequence>
<dbReference type="InterPro" id="IPR018473">
    <property type="entry name" value="Hermes_transposase_DNA-db"/>
</dbReference>
<dbReference type="InterPro" id="IPR008906">
    <property type="entry name" value="HATC_C_dom"/>
</dbReference>
<dbReference type="EMBL" id="CAJNOR010006233">
    <property type="protein sequence ID" value="CAF1589761.1"/>
    <property type="molecule type" value="Genomic_DNA"/>
</dbReference>
<dbReference type="GO" id="GO:0046983">
    <property type="term" value="F:protein dimerization activity"/>
    <property type="evidence" value="ECO:0007669"/>
    <property type="project" value="InterPro"/>
</dbReference>
<evidence type="ECO:0000313" key="10">
    <source>
        <dbReference type="Proteomes" id="UP000663828"/>
    </source>
</evidence>
<dbReference type="GO" id="GO:0005634">
    <property type="term" value="C:nucleus"/>
    <property type="evidence" value="ECO:0007669"/>
    <property type="project" value="UniProtKB-SubCell"/>
</dbReference>
<accession>A0A816A0I1</accession>
<keyword evidence="2" id="KW-0479">Metal-binding</keyword>
<comment type="caution">
    <text evidence="9">The sequence shown here is derived from an EMBL/GenBank/DDBJ whole genome shotgun (WGS) entry which is preliminary data.</text>
</comment>
<dbReference type="PANTHER" id="PTHR46481">
    <property type="entry name" value="ZINC FINGER BED DOMAIN-CONTAINING PROTEIN 4"/>
    <property type="match status" value="1"/>
</dbReference>
<feature type="compositionally biased region" description="Acidic residues" evidence="6">
    <location>
        <begin position="743"/>
        <end position="753"/>
    </location>
</feature>
<evidence type="ECO:0000256" key="2">
    <source>
        <dbReference type="ARBA" id="ARBA00022723"/>
    </source>
</evidence>
<dbReference type="Pfam" id="PF10683">
    <property type="entry name" value="DBD_Tnp_Hermes"/>
    <property type="match status" value="1"/>
</dbReference>
<feature type="region of interest" description="Disordered" evidence="6">
    <location>
        <begin position="732"/>
        <end position="753"/>
    </location>
</feature>
<evidence type="ECO:0000259" key="8">
    <source>
        <dbReference type="Pfam" id="PF10683"/>
    </source>
</evidence>